<dbReference type="InterPro" id="IPR051387">
    <property type="entry name" value="BAF"/>
</dbReference>
<evidence type="ECO:0000256" key="4">
    <source>
        <dbReference type="ARBA" id="ARBA00079764"/>
    </source>
</evidence>
<dbReference type="InterPro" id="IPR036617">
    <property type="entry name" value="BAF_sf"/>
</dbReference>
<gene>
    <name evidence="5" type="ORF">NP493_16g06009</name>
</gene>
<dbReference type="EMBL" id="JAODUO010000015">
    <property type="protein sequence ID" value="KAK2193259.1"/>
    <property type="molecule type" value="Genomic_DNA"/>
</dbReference>
<keyword evidence="6" id="KW-1185">Reference proteome</keyword>
<accession>A0AAD9PEA3</accession>
<name>A0AAD9PEA3_RIDPI</name>
<dbReference type="Proteomes" id="UP001209878">
    <property type="component" value="Unassembled WGS sequence"/>
</dbReference>
<dbReference type="InterPro" id="IPR004122">
    <property type="entry name" value="BAF_prot"/>
</dbReference>
<evidence type="ECO:0000313" key="5">
    <source>
        <dbReference type="EMBL" id="KAK2193259.1"/>
    </source>
</evidence>
<dbReference type="GO" id="GO:0003677">
    <property type="term" value="F:DNA binding"/>
    <property type="evidence" value="ECO:0007669"/>
    <property type="project" value="InterPro"/>
</dbReference>
<evidence type="ECO:0000256" key="3">
    <source>
        <dbReference type="ARBA" id="ARBA00074730"/>
    </source>
</evidence>
<dbReference type="GO" id="GO:0005634">
    <property type="term" value="C:nucleus"/>
    <property type="evidence" value="ECO:0007669"/>
    <property type="project" value="UniProtKB-SubCell"/>
</dbReference>
<dbReference type="SUPFAM" id="SSF47798">
    <property type="entry name" value="Barrier-to-autointegration factor, BAF"/>
    <property type="match status" value="1"/>
</dbReference>
<organism evidence="5 6">
    <name type="scientific">Ridgeia piscesae</name>
    <name type="common">Tubeworm</name>
    <dbReference type="NCBI Taxonomy" id="27915"/>
    <lineage>
        <taxon>Eukaryota</taxon>
        <taxon>Metazoa</taxon>
        <taxon>Spiralia</taxon>
        <taxon>Lophotrochozoa</taxon>
        <taxon>Annelida</taxon>
        <taxon>Polychaeta</taxon>
        <taxon>Sedentaria</taxon>
        <taxon>Canalipalpata</taxon>
        <taxon>Sabellida</taxon>
        <taxon>Siboglinidae</taxon>
        <taxon>Ridgeia</taxon>
    </lineage>
</organism>
<dbReference type="PANTHER" id="PTHR47507">
    <property type="entry name" value="BARRIER TO AUTOINTEGRATION FACTOR 2"/>
    <property type="match status" value="1"/>
</dbReference>
<evidence type="ECO:0000313" key="6">
    <source>
        <dbReference type="Proteomes" id="UP001209878"/>
    </source>
</evidence>
<comment type="caution">
    <text evidence="5">The sequence shown here is derived from an EMBL/GenBank/DDBJ whole genome shotgun (WGS) entry which is preliminary data.</text>
</comment>
<dbReference type="FunFam" id="1.10.150.40:FF:000002">
    <property type="entry name" value="Barrier to autointegration factor 2"/>
    <property type="match status" value="1"/>
</dbReference>
<dbReference type="GO" id="GO:0051276">
    <property type="term" value="P:chromosome organization"/>
    <property type="evidence" value="ECO:0007669"/>
    <property type="project" value="TreeGrafter"/>
</dbReference>
<dbReference type="Gene3D" id="1.10.150.40">
    <property type="entry name" value="Barrier-to-autointegration factor, BAF"/>
    <property type="match status" value="1"/>
</dbReference>
<protein>
    <recommendedName>
        <fullName evidence="3">Barrier-to-autointegration factor-like protein</fullName>
    </recommendedName>
    <alternativeName>
        <fullName evidence="4">Barrier-to-autointegration factor 2</fullName>
    </alternativeName>
</protein>
<dbReference type="PANTHER" id="PTHR47507:SF6">
    <property type="entry name" value="BARRIER-TO-AUTOINTEGRATION FACTOR"/>
    <property type="match status" value="1"/>
</dbReference>
<sequence>MARSATVKYELFITEPMGFKDVTELPGIRGVLGERLAQAGYDKAYVVLGKFLMLKKNKRLFMMWAQHICGANHKQALDCYRCLNDWCKTFL</sequence>
<reference evidence="5" key="1">
    <citation type="journal article" date="2023" name="Mol. Biol. Evol.">
        <title>Third-Generation Sequencing Reveals the Adaptive Role of the Epigenome in Three Deep-Sea Polychaetes.</title>
        <authorList>
            <person name="Perez M."/>
            <person name="Aroh O."/>
            <person name="Sun Y."/>
            <person name="Lan Y."/>
            <person name="Juniper S.K."/>
            <person name="Young C.R."/>
            <person name="Angers B."/>
            <person name="Qian P.Y."/>
        </authorList>
    </citation>
    <scope>NUCLEOTIDE SEQUENCE</scope>
    <source>
        <strain evidence="5">R07B-5</strain>
    </source>
</reference>
<dbReference type="Pfam" id="PF02961">
    <property type="entry name" value="SAM_BAF"/>
    <property type="match status" value="1"/>
</dbReference>
<comment type="subcellular location">
    <subcellularLocation>
        <location evidence="1">Nucleus</location>
    </subcellularLocation>
</comment>
<evidence type="ECO:0000256" key="1">
    <source>
        <dbReference type="ARBA" id="ARBA00004123"/>
    </source>
</evidence>
<dbReference type="GO" id="GO:0000793">
    <property type="term" value="C:condensed chromosome"/>
    <property type="evidence" value="ECO:0007669"/>
    <property type="project" value="TreeGrafter"/>
</dbReference>
<proteinExistence type="predicted"/>
<keyword evidence="2" id="KW-0539">Nucleus</keyword>
<evidence type="ECO:0000256" key="2">
    <source>
        <dbReference type="ARBA" id="ARBA00023242"/>
    </source>
</evidence>
<dbReference type="AlphaFoldDB" id="A0AAD9PEA3"/>
<dbReference type="SMART" id="SM01023">
    <property type="entry name" value="BAF"/>
    <property type="match status" value="1"/>
</dbReference>